<keyword evidence="2" id="KW-1185">Reference proteome</keyword>
<name>A0A401S1M1_CHIPU</name>
<gene>
    <name evidence="1" type="ORF">chiPu_0002685</name>
</gene>
<proteinExistence type="predicted"/>
<comment type="caution">
    <text evidence="1">The sequence shown here is derived from an EMBL/GenBank/DDBJ whole genome shotgun (WGS) entry which is preliminary data.</text>
</comment>
<dbReference type="EMBL" id="BEZZ01000052">
    <property type="protein sequence ID" value="GCC24285.1"/>
    <property type="molecule type" value="Genomic_DNA"/>
</dbReference>
<accession>A0A401S1M1</accession>
<evidence type="ECO:0000313" key="1">
    <source>
        <dbReference type="EMBL" id="GCC24285.1"/>
    </source>
</evidence>
<protein>
    <submittedName>
        <fullName evidence="1">Uncharacterized protein</fullName>
    </submittedName>
</protein>
<dbReference type="Proteomes" id="UP000287033">
    <property type="component" value="Unassembled WGS sequence"/>
</dbReference>
<reference evidence="1 2" key="1">
    <citation type="journal article" date="2018" name="Nat. Ecol. Evol.">
        <title>Shark genomes provide insights into elasmobranch evolution and the origin of vertebrates.</title>
        <authorList>
            <person name="Hara Y"/>
            <person name="Yamaguchi K"/>
            <person name="Onimaru K"/>
            <person name="Kadota M"/>
            <person name="Koyanagi M"/>
            <person name="Keeley SD"/>
            <person name="Tatsumi K"/>
            <person name="Tanaka K"/>
            <person name="Motone F"/>
            <person name="Kageyama Y"/>
            <person name="Nozu R"/>
            <person name="Adachi N"/>
            <person name="Nishimura O"/>
            <person name="Nakagawa R"/>
            <person name="Tanegashima C"/>
            <person name="Kiyatake I"/>
            <person name="Matsumoto R"/>
            <person name="Murakumo K"/>
            <person name="Nishida K"/>
            <person name="Terakita A"/>
            <person name="Kuratani S"/>
            <person name="Sato K"/>
            <person name="Hyodo S Kuraku.S."/>
        </authorList>
    </citation>
    <scope>NUCLEOTIDE SEQUENCE [LARGE SCALE GENOMIC DNA]</scope>
</reference>
<evidence type="ECO:0000313" key="2">
    <source>
        <dbReference type="Proteomes" id="UP000287033"/>
    </source>
</evidence>
<sequence length="76" mass="8721">MLRAGEWGGAGRVTYEWVLLRFPGRIFVSELASFGLFSAKVSPIFAEFRRLILLRVARGRDDSACRICKFMNNQHE</sequence>
<organism evidence="1 2">
    <name type="scientific">Chiloscyllium punctatum</name>
    <name type="common">Brownbanded bambooshark</name>
    <name type="synonym">Hemiscyllium punctatum</name>
    <dbReference type="NCBI Taxonomy" id="137246"/>
    <lineage>
        <taxon>Eukaryota</taxon>
        <taxon>Metazoa</taxon>
        <taxon>Chordata</taxon>
        <taxon>Craniata</taxon>
        <taxon>Vertebrata</taxon>
        <taxon>Chondrichthyes</taxon>
        <taxon>Elasmobranchii</taxon>
        <taxon>Galeomorphii</taxon>
        <taxon>Galeoidea</taxon>
        <taxon>Orectolobiformes</taxon>
        <taxon>Hemiscylliidae</taxon>
        <taxon>Chiloscyllium</taxon>
    </lineage>
</organism>
<dbReference type="AlphaFoldDB" id="A0A401S1M1"/>